<evidence type="ECO:0000313" key="2">
    <source>
        <dbReference type="Proteomes" id="UP001459277"/>
    </source>
</evidence>
<keyword evidence="2" id="KW-1185">Reference proteome</keyword>
<dbReference type="AlphaFoldDB" id="A0AAW2BXU5"/>
<gene>
    <name evidence="1" type="ORF">SO802_025729</name>
</gene>
<name>A0AAW2BXU5_9ROSI</name>
<accession>A0AAW2BXU5</accession>
<dbReference type="EMBL" id="JAZDWU010000009">
    <property type="protein sequence ID" value="KAK9990744.1"/>
    <property type="molecule type" value="Genomic_DNA"/>
</dbReference>
<proteinExistence type="predicted"/>
<protein>
    <submittedName>
        <fullName evidence="1">Uncharacterized protein</fullName>
    </submittedName>
</protein>
<organism evidence="1 2">
    <name type="scientific">Lithocarpus litseifolius</name>
    <dbReference type="NCBI Taxonomy" id="425828"/>
    <lineage>
        <taxon>Eukaryota</taxon>
        <taxon>Viridiplantae</taxon>
        <taxon>Streptophyta</taxon>
        <taxon>Embryophyta</taxon>
        <taxon>Tracheophyta</taxon>
        <taxon>Spermatophyta</taxon>
        <taxon>Magnoliopsida</taxon>
        <taxon>eudicotyledons</taxon>
        <taxon>Gunneridae</taxon>
        <taxon>Pentapetalae</taxon>
        <taxon>rosids</taxon>
        <taxon>fabids</taxon>
        <taxon>Fagales</taxon>
        <taxon>Fagaceae</taxon>
        <taxon>Lithocarpus</taxon>
    </lineage>
</organism>
<sequence length="71" mass="7807">MIHIATKYLAHKEKVVVAGSKVEALEAEGSTLRKELISAMDEGNAAKEKVKALTKELRTEKLLTMQGDKLL</sequence>
<comment type="caution">
    <text evidence="1">The sequence shown here is derived from an EMBL/GenBank/DDBJ whole genome shotgun (WGS) entry which is preliminary data.</text>
</comment>
<evidence type="ECO:0000313" key="1">
    <source>
        <dbReference type="EMBL" id="KAK9990744.1"/>
    </source>
</evidence>
<reference evidence="1 2" key="1">
    <citation type="submission" date="2024-01" db="EMBL/GenBank/DDBJ databases">
        <title>A telomere-to-telomere, gap-free genome of sweet tea (Lithocarpus litseifolius).</title>
        <authorList>
            <person name="Zhou J."/>
        </authorList>
    </citation>
    <scope>NUCLEOTIDE SEQUENCE [LARGE SCALE GENOMIC DNA]</scope>
    <source>
        <strain evidence="1">Zhou-2022a</strain>
        <tissue evidence="1">Leaf</tissue>
    </source>
</reference>
<dbReference type="Proteomes" id="UP001459277">
    <property type="component" value="Unassembled WGS sequence"/>
</dbReference>